<comment type="caution">
    <text evidence="3">The sequence shown here is derived from an EMBL/GenBank/DDBJ whole genome shotgun (WGS) entry which is preliminary data.</text>
</comment>
<keyword evidence="1" id="KW-0694">RNA-binding</keyword>
<feature type="non-terminal residue" evidence="3">
    <location>
        <position position="123"/>
    </location>
</feature>
<dbReference type="InterPro" id="IPR004087">
    <property type="entry name" value="KH_dom"/>
</dbReference>
<protein>
    <recommendedName>
        <fullName evidence="2">K Homology domain-containing protein</fullName>
    </recommendedName>
</protein>
<dbReference type="SMART" id="SM00322">
    <property type="entry name" value="KH"/>
    <property type="match status" value="1"/>
</dbReference>
<organism evidence="3">
    <name type="scientific">marine sediment metagenome</name>
    <dbReference type="NCBI Taxonomy" id="412755"/>
    <lineage>
        <taxon>unclassified sequences</taxon>
        <taxon>metagenomes</taxon>
        <taxon>ecological metagenomes</taxon>
    </lineage>
</organism>
<accession>X1AIA2</accession>
<proteinExistence type="predicted"/>
<feature type="domain" description="K Homology" evidence="2">
    <location>
        <begin position="7"/>
        <end position="77"/>
    </location>
</feature>
<dbReference type="AlphaFoldDB" id="X1AIA2"/>
<evidence type="ECO:0000256" key="1">
    <source>
        <dbReference type="ARBA" id="ARBA00022884"/>
    </source>
</evidence>
<sequence>MDGFDRMVIECRLMIPKSRIGVLIGIKGKTKLEIETITKVTVEVSSDDGSVHIQSIDENADPTLVWKARDIVKAIGRGFNSEKAFFLLDDNIFLETIELPGSKNNIKRLKSRIIGEKGKAKKM</sequence>
<dbReference type="InterPro" id="IPR041174">
    <property type="entry name" value="KRR1-like_KH1"/>
</dbReference>
<gene>
    <name evidence="3" type="ORF">S01H4_10957</name>
</gene>
<dbReference type="Gene3D" id="3.30.1370.10">
    <property type="entry name" value="K Homology domain, type 1"/>
    <property type="match status" value="1"/>
</dbReference>
<dbReference type="PANTHER" id="PTHR12826:SF13">
    <property type="entry name" value="RNA-BINDING PROTEIN PNO1"/>
    <property type="match status" value="1"/>
</dbReference>
<dbReference type="EMBL" id="BART01004313">
    <property type="protein sequence ID" value="GAG69417.1"/>
    <property type="molecule type" value="Genomic_DNA"/>
</dbReference>
<dbReference type="SUPFAM" id="SSF54791">
    <property type="entry name" value="Eukaryotic type KH-domain (KH-domain type I)"/>
    <property type="match status" value="1"/>
</dbReference>
<name>X1AIA2_9ZZZZ</name>
<evidence type="ECO:0000313" key="3">
    <source>
        <dbReference type="EMBL" id="GAG69417.1"/>
    </source>
</evidence>
<dbReference type="PANTHER" id="PTHR12826">
    <property type="entry name" value="RIBONUCLEASE Y"/>
    <property type="match status" value="1"/>
</dbReference>
<dbReference type="PROSITE" id="PS50084">
    <property type="entry name" value="KH_TYPE_1"/>
    <property type="match status" value="1"/>
</dbReference>
<evidence type="ECO:0000259" key="2">
    <source>
        <dbReference type="SMART" id="SM00322"/>
    </source>
</evidence>
<dbReference type="Pfam" id="PF17903">
    <property type="entry name" value="KH_KRR1_1st"/>
    <property type="match status" value="1"/>
</dbReference>
<reference evidence="3" key="1">
    <citation type="journal article" date="2014" name="Front. Microbiol.">
        <title>High frequency of phylogenetically diverse reductive dehalogenase-homologous genes in deep subseafloor sedimentary metagenomes.</title>
        <authorList>
            <person name="Kawai M."/>
            <person name="Futagami T."/>
            <person name="Toyoda A."/>
            <person name="Takaki Y."/>
            <person name="Nishi S."/>
            <person name="Hori S."/>
            <person name="Arai W."/>
            <person name="Tsubouchi T."/>
            <person name="Morono Y."/>
            <person name="Uchiyama I."/>
            <person name="Ito T."/>
            <person name="Fujiyama A."/>
            <person name="Inagaki F."/>
            <person name="Takami H."/>
        </authorList>
    </citation>
    <scope>NUCLEOTIDE SEQUENCE</scope>
    <source>
        <strain evidence="3">Expedition CK06-06</strain>
    </source>
</reference>
<dbReference type="InterPro" id="IPR036612">
    <property type="entry name" value="KH_dom_type_1_sf"/>
</dbReference>
<dbReference type="GO" id="GO:0003723">
    <property type="term" value="F:RNA binding"/>
    <property type="evidence" value="ECO:0007669"/>
    <property type="project" value="UniProtKB-KW"/>
</dbReference>
<dbReference type="GO" id="GO:0031981">
    <property type="term" value="C:nuclear lumen"/>
    <property type="evidence" value="ECO:0007669"/>
    <property type="project" value="UniProtKB-ARBA"/>
</dbReference>